<dbReference type="Gene3D" id="2.40.100.10">
    <property type="entry name" value="Cyclophilin-like"/>
    <property type="match status" value="1"/>
</dbReference>
<dbReference type="InterPro" id="IPR043894">
    <property type="entry name" value="MupG_C"/>
</dbReference>
<dbReference type="SUPFAM" id="SSF51445">
    <property type="entry name" value="(Trans)glycosidases"/>
    <property type="match status" value="1"/>
</dbReference>
<dbReference type="PANTHER" id="PTHR38435:SF2">
    <property type="entry name" value="DUF871 DOMAIN-CONTAINING PROTEIN"/>
    <property type="match status" value="1"/>
</dbReference>
<dbReference type="Pfam" id="PF05913">
    <property type="entry name" value="MupG_C"/>
    <property type="match status" value="1"/>
</dbReference>
<protein>
    <submittedName>
        <fullName evidence="3">Outer surface protein</fullName>
    </submittedName>
</protein>
<dbReference type="SUPFAM" id="SSF50891">
    <property type="entry name" value="Cyclophilin-like"/>
    <property type="match status" value="1"/>
</dbReference>
<dbReference type="InterPro" id="IPR008589">
    <property type="entry name" value="MupG"/>
</dbReference>
<name>A0A0R1MF18_9LACO</name>
<keyword evidence="4" id="KW-1185">Reference proteome</keyword>
<dbReference type="RefSeq" id="WP_057896464.1">
    <property type="nucleotide sequence ID" value="NZ_AZEH01000039.1"/>
</dbReference>
<accession>A0A0R1MF18</accession>
<dbReference type="InterPro" id="IPR013785">
    <property type="entry name" value="Aldolase_TIM"/>
</dbReference>
<organism evidence="3 4">
    <name type="scientific">Liquorilactobacillus oeni DSM 19972</name>
    <dbReference type="NCBI Taxonomy" id="1423777"/>
    <lineage>
        <taxon>Bacteria</taxon>
        <taxon>Bacillati</taxon>
        <taxon>Bacillota</taxon>
        <taxon>Bacilli</taxon>
        <taxon>Lactobacillales</taxon>
        <taxon>Lactobacillaceae</taxon>
        <taxon>Liquorilactobacillus</taxon>
    </lineage>
</organism>
<reference evidence="3 4" key="1">
    <citation type="journal article" date="2015" name="Genome Announc.">
        <title>Expanding the biotechnology potential of lactobacilli through comparative genomics of 213 strains and associated genera.</title>
        <authorList>
            <person name="Sun Z."/>
            <person name="Harris H.M."/>
            <person name="McCann A."/>
            <person name="Guo C."/>
            <person name="Argimon S."/>
            <person name="Zhang W."/>
            <person name="Yang X."/>
            <person name="Jeffery I.B."/>
            <person name="Cooney J.C."/>
            <person name="Kagawa T.F."/>
            <person name="Liu W."/>
            <person name="Song Y."/>
            <person name="Salvetti E."/>
            <person name="Wrobel A."/>
            <person name="Rasinkangas P."/>
            <person name="Parkhill J."/>
            <person name="Rea M.C."/>
            <person name="O'Sullivan O."/>
            <person name="Ritari J."/>
            <person name="Douillard F.P."/>
            <person name="Paul Ross R."/>
            <person name="Yang R."/>
            <person name="Briner A.E."/>
            <person name="Felis G.E."/>
            <person name="de Vos W.M."/>
            <person name="Barrangou R."/>
            <person name="Klaenhammer T.R."/>
            <person name="Caufield P.W."/>
            <person name="Cui Y."/>
            <person name="Zhang H."/>
            <person name="O'Toole P.W."/>
        </authorList>
    </citation>
    <scope>NUCLEOTIDE SEQUENCE [LARGE SCALE GENOMIC DNA]</scope>
    <source>
        <strain evidence="3 4">DSM 19972</strain>
    </source>
</reference>
<comment type="caution">
    <text evidence="3">The sequence shown here is derived from an EMBL/GenBank/DDBJ whole genome shotgun (WGS) entry which is preliminary data.</text>
</comment>
<evidence type="ECO:0000259" key="1">
    <source>
        <dbReference type="Pfam" id="PF05913"/>
    </source>
</evidence>
<dbReference type="PATRIC" id="fig|1423777.3.peg.1682"/>
<dbReference type="Pfam" id="PF19200">
    <property type="entry name" value="MupG_N"/>
    <property type="match status" value="1"/>
</dbReference>
<dbReference type="Gene3D" id="3.20.20.70">
    <property type="entry name" value="Aldolase class I"/>
    <property type="match status" value="1"/>
</dbReference>
<dbReference type="InterPro" id="IPR029000">
    <property type="entry name" value="Cyclophilin-like_dom_sf"/>
</dbReference>
<dbReference type="OrthoDB" id="5809921at2"/>
<evidence type="ECO:0000313" key="3">
    <source>
        <dbReference type="EMBL" id="KRL04500.1"/>
    </source>
</evidence>
<dbReference type="AlphaFoldDB" id="A0A0R1MF18"/>
<proteinExistence type="predicted"/>
<dbReference type="InterPro" id="IPR017853">
    <property type="entry name" value="GH"/>
</dbReference>
<dbReference type="Proteomes" id="UP000051686">
    <property type="component" value="Unassembled WGS sequence"/>
</dbReference>
<evidence type="ECO:0000259" key="2">
    <source>
        <dbReference type="Pfam" id="PF19200"/>
    </source>
</evidence>
<dbReference type="STRING" id="1423777.FD46_GL001631"/>
<gene>
    <name evidence="3" type="ORF">FD46_GL001631</name>
</gene>
<feature type="domain" description="6-phospho-N-acetylmuramidase C-terminal" evidence="1">
    <location>
        <begin position="257"/>
        <end position="353"/>
    </location>
</feature>
<sequence length="362" mass="41148">MEYGFSVYLDHALTSNSGIYIKQMSKMGFSGIFTSIHLPEDKVVNYRERLFQLAALARENHLKLMVDIACDSLEKIGLSLSDPQRLSDLGITGLRLDEHLSPAIINRLSSKLKIGLNASTLTQAEIEELHSAGTDFSKLEAWHNYYPRPETGLEKSWFTRKNHWLQRAGLKVQAFVPGDEKMRAPLFKGLPTLEEHRSIHPLAAALDLFKLGVSCVYVGDPQIKESTQKQFAAFIQESCLTFQVKQVIPNSRWFDYVLGIHQNRFDPARDVIRCADSRMHAVPLIAKEIQQQQHKRKIGSVTLDNKEYLRYMGEIELCLTDLPADEKVNTAGQINARDCDLLQHLEPGAKFKLVKMQKERNS</sequence>
<dbReference type="PANTHER" id="PTHR38435">
    <property type="match status" value="1"/>
</dbReference>
<feature type="domain" description="6-phospho-N-acetylmuramidase N-terminal" evidence="2">
    <location>
        <begin position="3"/>
        <end position="232"/>
    </location>
</feature>
<dbReference type="EMBL" id="AZEH01000039">
    <property type="protein sequence ID" value="KRL04500.1"/>
    <property type="molecule type" value="Genomic_DNA"/>
</dbReference>
<evidence type="ECO:0000313" key="4">
    <source>
        <dbReference type="Proteomes" id="UP000051686"/>
    </source>
</evidence>
<dbReference type="InterPro" id="IPR043797">
    <property type="entry name" value="MupG_N"/>
</dbReference>